<organism evidence="3 4">
    <name type="scientific">Striga asiatica</name>
    <name type="common">Asiatic witchweed</name>
    <name type="synonym">Buchnera asiatica</name>
    <dbReference type="NCBI Taxonomy" id="4170"/>
    <lineage>
        <taxon>Eukaryota</taxon>
        <taxon>Viridiplantae</taxon>
        <taxon>Streptophyta</taxon>
        <taxon>Embryophyta</taxon>
        <taxon>Tracheophyta</taxon>
        <taxon>Spermatophyta</taxon>
        <taxon>Magnoliopsida</taxon>
        <taxon>eudicotyledons</taxon>
        <taxon>Gunneridae</taxon>
        <taxon>Pentapetalae</taxon>
        <taxon>asterids</taxon>
        <taxon>lamiids</taxon>
        <taxon>Lamiales</taxon>
        <taxon>Orobanchaceae</taxon>
        <taxon>Buchnereae</taxon>
        <taxon>Striga</taxon>
    </lineage>
</organism>
<dbReference type="Gene3D" id="2.60.200.20">
    <property type="match status" value="1"/>
</dbReference>
<dbReference type="OrthoDB" id="687730at2759"/>
<evidence type="ECO:0000313" key="3">
    <source>
        <dbReference type="EMBL" id="GER41173.1"/>
    </source>
</evidence>
<dbReference type="InterPro" id="IPR050923">
    <property type="entry name" value="Cell_Proc_Reg/RNA_Proc"/>
</dbReference>
<name>A0A5A7Q7C7_STRAF</name>
<dbReference type="FunFam" id="2.60.200.20:FF:000063">
    <property type="entry name" value="Predicted protein"/>
    <property type="match status" value="1"/>
</dbReference>
<evidence type="ECO:0000313" key="4">
    <source>
        <dbReference type="Proteomes" id="UP000325081"/>
    </source>
</evidence>
<dbReference type="EMBL" id="BKCP01006071">
    <property type="protein sequence ID" value="GER41173.1"/>
    <property type="molecule type" value="Genomic_DNA"/>
</dbReference>
<protein>
    <submittedName>
        <fullName evidence="3">SMAD/FHA domain-containing protein</fullName>
    </submittedName>
</protein>
<dbReference type="InterPro" id="IPR000253">
    <property type="entry name" value="FHA_dom"/>
</dbReference>
<dbReference type="Pfam" id="PF00498">
    <property type="entry name" value="FHA"/>
    <property type="match status" value="1"/>
</dbReference>
<reference evidence="4" key="1">
    <citation type="journal article" date="2019" name="Curr. Biol.">
        <title>Genome Sequence of Striga asiatica Provides Insight into the Evolution of Plant Parasitism.</title>
        <authorList>
            <person name="Yoshida S."/>
            <person name="Kim S."/>
            <person name="Wafula E.K."/>
            <person name="Tanskanen J."/>
            <person name="Kim Y.M."/>
            <person name="Honaas L."/>
            <person name="Yang Z."/>
            <person name="Spallek T."/>
            <person name="Conn C.E."/>
            <person name="Ichihashi Y."/>
            <person name="Cheong K."/>
            <person name="Cui S."/>
            <person name="Der J.P."/>
            <person name="Gundlach H."/>
            <person name="Jiao Y."/>
            <person name="Hori C."/>
            <person name="Ishida J.K."/>
            <person name="Kasahara H."/>
            <person name="Kiba T."/>
            <person name="Kim M.S."/>
            <person name="Koo N."/>
            <person name="Laohavisit A."/>
            <person name="Lee Y.H."/>
            <person name="Lumba S."/>
            <person name="McCourt P."/>
            <person name="Mortimer J.C."/>
            <person name="Mutuku J.M."/>
            <person name="Nomura T."/>
            <person name="Sasaki-Sekimoto Y."/>
            <person name="Seto Y."/>
            <person name="Wang Y."/>
            <person name="Wakatake T."/>
            <person name="Sakakibara H."/>
            <person name="Demura T."/>
            <person name="Yamaguchi S."/>
            <person name="Yoneyama K."/>
            <person name="Manabe R.I."/>
            <person name="Nelson D.C."/>
            <person name="Schulman A.H."/>
            <person name="Timko M.P."/>
            <person name="dePamphilis C.W."/>
            <person name="Choi D."/>
            <person name="Shirasu K."/>
        </authorList>
    </citation>
    <scope>NUCLEOTIDE SEQUENCE [LARGE SCALE GENOMIC DNA]</scope>
    <source>
        <strain evidence="4">cv. UVA1</strain>
    </source>
</reference>
<dbReference type="CDD" id="cd00060">
    <property type="entry name" value="FHA"/>
    <property type="match status" value="1"/>
</dbReference>
<sequence length="208" mass="22398">MEVTSYSVSYFRSTSLSPLPFPVKSTLFPRGSVNFSGYNCLASKLNYSAINGLRKFGAITAASGSENRTAINGSIRWLLEPIGNGDTRHIGYKIPMPGTFEIDSNVVTVGRVGDKADIVISVPTVSAVHARIQKTEENLLITDLDSTNGTFIGEKRLQPGVVYPASPGNLVTFGDTNLAIFRVYKLREEELSTEPEESGAGSENESAS</sequence>
<accession>A0A5A7Q7C7</accession>
<dbReference type="InterPro" id="IPR008984">
    <property type="entry name" value="SMAD_FHA_dom_sf"/>
</dbReference>
<dbReference type="EMBL" id="BKCP01004516">
    <property type="protein sequence ID" value="GER31714.1"/>
    <property type="molecule type" value="Genomic_DNA"/>
</dbReference>
<dbReference type="SUPFAM" id="SSF49879">
    <property type="entry name" value="SMAD/FHA domain"/>
    <property type="match status" value="1"/>
</dbReference>
<dbReference type="PROSITE" id="PS50006">
    <property type="entry name" value="FHA_DOMAIN"/>
    <property type="match status" value="1"/>
</dbReference>
<gene>
    <name evidence="2" type="ORF">STAS_07754</name>
    <name evidence="3" type="ORF">STAS_17887</name>
</gene>
<keyword evidence="4" id="KW-1185">Reference proteome</keyword>
<reference evidence="3" key="2">
    <citation type="journal article" date="2019" name="Curr. Biol.">
        <title>Genome Sequence of Striga asiatica Provides Insight into the Evolution of Plant Parasitism.</title>
        <authorList>
            <person name="Yoshida S."/>
            <person name="Kim S."/>
            <person name="Wafula E.K."/>
            <person name="Tanskanen J."/>
            <person name="Kim Y."/>
            <person name="Honaas L."/>
            <person name="Yang Z."/>
            <person name="Spallek T."/>
            <person name="Conn C.E."/>
            <person name="Ichihashi Y."/>
            <person name="Cheong K."/>
            <person name="Cui S."/>
            <person name="Der J.P."/>
            <person name="Gundlach H."/>
            <person name="Jiao Y."/>
            <person name="Hori C."/>
            <person name="Ishida J.K."/>
            <person name="Kasahara H."/>
            <person name="Kiba T."/>
            <person name="Kim M."/>
            <person name="Koo N."/>
            <person name="Laohavisit A."/>
            <person name="Lee Y."/>
            <person name="Lumba S."/>
            <person name="Mccourt P."/>
            <person name="Mortimer J.C."/>
            <person name="Mutuku J.M."/>
            <person name="Nomura T."/>
            <person name="Sasaki-sekimoto Y."/>
            <person name="Seto Y."/>
            <person name="Wang Y."/>
            <person name="Wakatake T."/>
            <person name="Sakakibara H."/>
            <person name="Demura T."/>
            <person name="Yamaguchi S."/>
            <person name="Yoneyama K."/>
            <person name="Manabe R."/>
            <person name="Nelson D.C."/>
            <person name="Schulman A.H."/>
            <person name="Timko M.P."/>
            <person name="Depamphilis C.W."/>
            <person name="Choi D."/>
            <person name="Shirasu K."/>
        </authorList>
    </citation>
    <scope>NUCLEOTIDE SEQUENCE [LARGE SCALE GENOMIC DNA]</scope>
    <source>
        <strain evidence="3">UVA1</strain>
    </source>
</reference>
<evidence type="ECO:0000313" key="2">
    <source>
        <dbReference type="EMBL" id="GER31714.1"/>
    </source>
</evidence>
<comment type="caution">
    <text evidence="3">The sequence shown here is derived from an EMBL/GenBank/DDBJ whole genome shotgun (WGS) entry which is preliminary data.</text>
</comment>
<evidence type="ECO:0000259" key="1">
    <source>
        <dbReference type="PROSITE" id="PS50006"/>
    </source>
</evidence>
<dbReference type="SMART" id="SM00240">
    <property type="entry name" value="FHA"/>
    <property type="match status" value="1"/>
</dbReference>
<proteinExistence type="predicted"/>
<feature type="domain" description="FHA" evidence="1">
    <location>
        <begin position="107"/>
        <end position="157"/>
    </location>
</feature>
<dbReference type="AlphaFoldDB" id="A0A5A7Q7C7"/>
<dbReference type="PANTHER" id="PTHR23308">
    <property type="entry name" value="NUCLEAR INHIBITOR OF PROTEIN PHOSPHATASE-1"/>
    <property type="match status" value="1"/>
</dbReference>
<dbReference type="Proteomes" id="UP000325081">
    <property type="component" value="Unassembled WGS sequence"/>
</dbReference>